<evidence type="ECO:0000313" key="2">
    <source>
        <dbReference type="EMBL" id="ABZ73806.1"/>
    </source>
</evidence>
<protein>
    <submittedName>
        <fullName evidence="2">Uncharacterized protein</fullName>
    </submittedName>
</protein>
<dbReference type="AlphaFoldDB" id="B0T2Y4"/>
<feature type="region of interest" description="Disordered" evidence="1">
    <location>
        <begin position="63"/>
        <end position="83"/>
    </location>
</feature>
<name>B0T2Y4_CAUSK</name>
<gene>
    <name evidence="2" type="ordered locus">Caul_4686</name>
</gene>
<organism evidence="2">
    <name type="scientific">Caulobacter sp. (strain K31)</name>
    <dbReference type="NCBI Taxonomy" id="366602"/>
    <lineage>
        <taxon>Bacteria</taxon>
        <taxon>Pseudomonadati</taxon>
        <taxon>Pseudomonadota</taxon>
        <taxon>Alphaproteobacteria</taxon>
        <taxon>Caulobacterales</taxon>
        <taxon>Caulobacteraceae</taxon>
        <taxon>Caulobacter</taxon>
    </lineage>
</organism>
<sequence length="83" mass="9068">MGLSPAPHWRPSMSRHRPARLAEAAAKTDIDAAADAALAELKRRQTYKHLVYLEGRIADHAPVPGDPPYVETFPALDPDLAKS</sequence>
<evidence type="ECO:0000256" key="1">
    <source>
        <dbReference type="SAM" id="MobiDB-lite"/>
    </source>
</evidence>
<accession>B0T2Y4</accession>
<dbReference type="STRING" id="366602.Caul_4686"/>
<reference evidence="2" key="1">
    <citation type="submission" date="2008-01" db="EMBL/GenBank/DDBJ databases">
        <title>Complete sequence of chromosome of Caulobacter sp. K31.</title>
        <authorList>
            <consortium name="US DOE Joint Genome Institute"/>
            <person name="Copeland A."/>
            <person name="Lucas S."/>
            <person name="Lapidus A."/>
            <person name="Barry K."/>
            <person name="Glavina del Rio T."/>
            <person name="Dalin E."/>
            <person name="Tice H."/>
            <person name="Pitluck S."/>
            <person name="Bruce D."/>
            <person name="Goodwin L."/>
            <person name="Thompson L.S."/>
            <person name="Brettin T."/>
            <person name="Detter J.C."/>
            <person name="Han C."/>
            <person name="Schmutz J."/>
            <person name="Larimer F."/>
            <person name="Land M."/>
            <person name="Hauser L."/>
            <person name="Kyrpides N."/>
            <person name="Kim E."/>
            <person name="Stephens C."/>
            <person name="Richardson P."/>
        </authorList>
    </citation>
    <scope>NUCLEOTIDE SEQUENCE [LARGE SCALE GENOMIC DNA]</scope>
    <source>
        <strain evidence="2">K31</strain>
    </source>
</reference>
<dbReference type="KEGG" id="cak:Caul_4686"/>
<dbReference type="HOGENOM" id="CLU_2536424_0_0_5"/>
<proteinExistence type="predicted"/>
<feature type="region of interest" description="Disordered" evidence="1">
    <location>
        <begin position="1"/>
        <end position="22"/>
    </location>
</feature>
<dbReference type="EMBL" id="CP000927">
    <property type="protein sequence ID" value="ABZ73806.1"/>
    <property type="molecule type" value="Genomic_DNA"/>
</dbReference>